<feature type="non-terminal residue" evidence="1">
    <location>
        <position position="87"/>
    </location>
</feature>
<reference evidence="1" key="2">
    <citation type="submission" date="2016-06" db="EMBL/GenBank/DDBJ databases">
        <title>The genome of a short-lived fish provides insights into sex chromosome evolution and the genetic control of aging.</title>
        <authorList>
            <person name="Reichwald K."/>
            <person name="Felder M."/>
            <person name="Petzold A."/>
            <person name="Koch P."/>
            <person name="Groth M."/>
            <person name="Platzer M."/>
        </authorList>
    </citation>
    <scope>NUCLEOTIDE SEQUENCE</scope>
    <source>
        <tissue evidence="1">Brain</tissue>
    </source>
</reference>
<dbReference type="AlphaFoldDB" id="A0A1A7Y9L2"/>
<evidence type="ECO:0000313" key="1">
    <source>
        <dbReference type="EMBL" id="SBP26804.1"/>
    </source>
</evidence>
<dbReference type="EMBL" id="HADW01017668">
    <property type="protein sequence ID" value="SBP19068.1"/>
    <property type="molecule type" value="Transcribed_RNA"/>
</dbReference>
<name>A0A1A7Y9L2_9TELE</name>
<reference evidence="1" key="1">
    <citation type="submission" date="2016-05" db="EMBL/GenBank/DDBJ databases">
        <authorList>
            <person name="Lavstsen T."/>
            <person name="Jespersen J.S."/>
        </authorList>
    </citation>
    <scope>NUCLEOTIDE SEQUENCE</scope>
    <source>
        <tissue evidence="1">Brain</tissue>
    </source>
</reference>
<proteinExistence type="predicted"/>
<accession>A0A1A7Y9L2</accession>
<organism evidence="1">
    <name type="scientific">Iconisemion striatum</name>
    <dbReference type="NCBI Taxonomy" id="60296"/>
    <lineage>
        <taxon>Eukaryota</taxon>
        <taxon>Metazoa</taxon>
        <taxon>Chordata</taxon>
        <taxon>Craniata</taxon>
        <taxon>Vertebrata</taxon>
        <taxon>Euteleostomi</taxon>
        <taxon>Actinopterygii</taxon>
        <taxon>Neopterygii</taxon>
        <taxon>Teleostei</taxon>
        <taxon>Neoteleostei</taxon>
        <taxon>Acanthomorphata</taxon>
        <taxon>Ovalentaria</taxon>
        <taxon>Atherinomorphae</taxon>
        <taxon>Cyprinodontiformes</taxon>
        <taxon>Nothobranchiidae</taxon>
        <taxon>Iconisemion</taxon>
    </lineage>
</organism>
<sequence length="87" mass="9563">TVWFPFECFGVGETPVYIPPAALQSALVDKACFLHSCHACIASPVTSASLGRSHQFHTRDKTLLLLQNHLSGAFLPTRLNLRAKGWN</sequence>
<feature type="non-terminal residue" evidence="1">
    <location>
        <position position="1"/>
    </location>
</feature>
<protein>
    <submittedName>
        <fullName evidence="1">Uncharacterized protein</fullName>
    </submittedName>
</protein>
<dbReference type="EMBL" id="HADX01004572">
    <property type="protein sequence ID" value="SBP26804.1"/>
    <property type="molecule type" value="Transcribed_RNA"/>
</dbReference>
<gene>
    <name evidence="1" type="primary">POGK</name>
</gene>